<dbReference type="PANTHER" id="PTHR46373">
    <property type="entry name" value="PROTEIN RKD4"/>
    <property type="match status" value="1"/>
</dbReference>
<evidence type="ECO:0000313" key="9">
    <source>
        <dbReference type="EMBL" id="CAA0831584.1"/>
    </source>
</evidence>
<dbReference type="GO" id="GO:0003677">
    <property type="term" value="F:DNA binding"/>
    <property type="evidence" value="ECO:0007669"/>
    <property type="project" value="UniProtKB-KW"/>
</dbReference>
<comment type="caution">
    <text evidence="9">The sequence shown here is derived from an EMBL/GenBank/DDBJ whole genome shotgun (WGS) entry which is preliminary data.</text>
</comment>
<dbReference type="Proteomes" id="UP001153555">
    <property type="component" value="Unassembled WGS sequence"/>
</dbReference>
<dbReference type="InterPro" id="IPR003035">
    <property type="entry name" value="RWP-RK_dom"/>
</dbReference>
<evidence type="ECO:0000313" key="10">
    <source>
        <dbReference type="Proteomes" id="UP001153555"/>
    </source>
</evidence>
<reference evidence="9" key="1">
    <citation type="submission" date="2019-12" db="EMBL/GenBank/DDBJ databases">
        <authorList>
            <person name="Scholes J."/>
        </authorList>
    </citation>
    <scope>NUCLEOTIDE SEQUENCE</scope>
</reference>
<dbReference type="GO" id="GO:0003700">
    <property type="term" value="F:DNA-binding transcription factor activity"/>
    <property type="evidence" value="ECO:0007669"/>
    <property type="project" value="InterPro"/>
</dbReference>
<evidence type="ECO:0000256" key="2">
    <source>
        <dbReference type="ARBA" id="ARBA00023015"/>
    </source>
</evidence>
<evidence type="ECO:0000256" key="1">
    <source>
        <dbReference type="ARBA" id="ARBA00004049"/>
    </source>
</evidence>
<dbReference type="InterPro" id="IPR044607">
    <property type="entry name" value="RKD-like"/>
</dbReference>
<proteinExistence type="predicted"/>
<gene>
    <name evidence="9" type="ORF">SHERM_26932</name>
</gene>
<evidence type="ECO:0000256" key="5">
    <source>
        <dbReference type="ARBA" id="ARBA00023163"/>
    </source>
</evidence>
<keyword evidence="2" id="KW-0805">Transcription regulation</keyword>
<comment type="function">
    <text evidence="1">Putative transcription factor.</text>
</comment>
<dbReference type="Pfam" id="PF02042">
    <property type="entry name" value="RWP-RK"/>
    <property type="match status" value="1"/>
</dbReference>
<dbReference type="OrthoDB" id="6270329at2759"/>
<dbReference type="EMBL" id="CACSLK010027832">
    <property type="protein sequence ID" value="CAA0831584.1"/>
    <property type="molecule type" value="Genomic_DNA"/>
</dbReference>
<evidence type="ECO:0000256" key="4">
    <source>
        <dbReference type="ARBA" id="ARBA00023125"/>
    </source>
</evidence>
<feature type="domain" description="RWP-RK" evidence="8">
    <location>
        <begin position="115"/>
        <end position="198"/>
    </location>
</feature>
<feature type="region of interest" description="Disordered" evidence="7">
    <location>
        <begin position="82"/>
        <end position="127"/>
    </location>
</feature>
<evidence type="ECO:0000256" key="3">
    <source>
        <dbReference type="ARBA" id="ARBA00023054"/>
    </source>
</evidence>
<accession>A0A9N7NCQ7</accession>
<organism evidence="9 10">
    <name type="scientific">Striga hermonthica</name>
    <name type="common">Purple witchweed</name>
    <name type="synonym">Buchnera hermonthica</name>
    <dbReference type="NCBI Taxonomy" id="68872"/>
    <lineage>
        <taxon>Eukaryota</taxon>
        <taxon>Viridiplantae</taxon>
        <taxon>Streptophyta</taxon>
        <taxon>Embryophyta</taxon>
        <taxon>Tracheophyta</taxon>
        <taxon>Spermatophyta</taxon>
        <taxon>Magnoliopsida</taxon>
        <taxon>eudicotyledons</taxon>
        <taxon>Gunneridae</taxon>
        <taxon>Pentapetalae</taxon>
        <taxon>asterids</taxon>
        <taxon>lamiids</taxon>
        <taxon>Lamiales</taxon>
        <taxon>Orobanchaceae</taxon>
        <taxon>Buchnereae</taxon>
        <taxon>Striga</taxon>
    </lineage>
</organism>
<dbReference type="PROSITE" id="PS51519">
    <property type="entry name" value="RWP_RK"/>
    <property type="match status" value="1"/>
</dbReference>
<keyword evidence="4" id="KW-0238">DNA-binding</keyword>
<evidence type="ECO:0000256" key="6">
    <source>
        <dbReference type="ARBA" id="ARBA00023242"/>
    </source>
</evidence>
<dbReference type="AlphaFoldDB" id="A0A9N7NCQ7"/>
<keyword evidence="6" id="KW-0539">Nucleus</keyword>
<protein>
    <submittedName>
        <fullName evidence="9">Protein RKD1</fullName>
    </submittedName>
</protein>
<keyword evidence="5" id="KW-0804">Transcription</keyword>
<sequence>MQNYPALNMANCPYSDFFTLTPQISPSHNHLSDYDHHLHDPVACVDVFLSDPFYTSFVPGGLACNSGGEIDGRDEISQDFMAQSQKREEPIAGDWRGHHSPAPENGKQSKRSNIAAGNHGARGNSCSQKLSRKAISQYFYMPIANAAKEMNVGVTLLKKRCRELGIRRWPHRKLMSLQTLINNVQEMGKEDNGEMNEEAIKILKQQMREMEEAPDMDLEKMTKRLRQACFKANYKKRKLVNNAAASSETAL</sequence>
<keyword evidence="10" id="KW-1185">Reference proteome</keyword>
<keyword evidence="3" id="KW-0175">Coiled coil</keyword>
<name>A0A9N7NCQ7_STRHE</name>
<evidence type="ECO:0000256" key="7">
    <source>
        <dbReference type="SAM" id="MobiDB-lite"/>
    </source>
</evidence>
<evidence type="ECO:0000259" key="8">
    <source>
        <dbReference type="PROSITE" id="PS51519"/>
    </source>
</evidence>
<dbReference type="PANTHER" id="PTHR46373:SF2">
    <property type="entry name" value="RWP-RK DOMAIN-CONTAINING PROTEIN"/>
    <property type="match status" value="1"/>
</dbReference>